<feature type="domain" description="Glycosyl transferase family 1" evidence="1">
    <location>
        <begin position="217"/>
        <end position="377"/>
    </location>
</feature>
<dbReference type="Gene3D" id="3.40.50.2000">
    <property type="entry name" value="Glycogen Phosphorylase B"/>
    <property type="match status" value="2"/>
</dbReference>
<dbReference type="InterPro" id="IPR001296">
    <property type="entry name" value="Glyco_trans_1"/>
</dbReference>
<dbReference type="Pfam" id="PF13439">
    <property type="entry name" value="Glyco_transf_4"/>
    <property type="match status" value="1"/>
</dbReference>
<dbReference type="Pfam" id="PF00534">
    <property type="entry name" value="Glycos_transf_1"/>
    <property type="match status" value="1"/>
</dbReference>
<dbReference type="GO" id="GO:0016758">
    <property type="term" value="F:hexosyltransferase activity"/>
    <property type="evidence" value="ECO:0007669"/>
    <property type="project" value="TreeGrafter"/>
</dbReference>
<evidence type="ECO:0000259" key="1">
    <source>
        <dbReference type="Pfam" id="PF00534"/>
    </source>
</evidence>
<dbReference type="AlphaFoldDB" id="A0AA41CM77"/>
<comment type="caution">
    <text evidence="3">The sequence shown here is derived from an EMBL/GenBank/DDBJ whole genome shotgun (WGS) entry which is preliminary data.</text>
</comment>
<evidence type="ECO:0000313" key="3">
    <source>
        <dbReference type="EMBL" id="MBH1792201.1"/>
    </source>
</evidence>
<sequence length="409" mass="44849">MTEGGMQTASLPGLLVVASTYPRWEGDTEPGFVHALSRHLTGDFRVTVLCPHAPGAATQEKLDGVQVIRYRYAPEGMEQLVNGGGITSNLRRRPWMLALLPTFLLCQWWALQRELRRNRHEVLHAHWIIPQGLTSALLPRRLRPPMLITSHGGDLFSLKGRLLSAVKRFSLARAQAASVVSQAMVAPFRALAANLPLAVSPMGVDLQHRFVPSPVKRARNELLFVGRLVEKKGLTYLIDALPLVLARHSQVFLTVIGHGPELPEREAQVAALGLQKHVRFVGPVTQNALPAYYQRATTLVAPFVEARNGDQEGLGLVTVEALGCGCPVVTTDVPAVRDAFPAGPPRYLATQRSSTSLASVIIELLSAPEQAQAWAHAQRPELVARFDHSQVAADYAKRLRAIMEPQNVR</sequence>
<dbReference type="InterPro" id="IPR050194">
    <property type="entry name" value="Glycosyltransferase_grp1"/>
</dbReference>
<evidence type="ECO:0000259" key="2">
    <source>
        <dbReference type="Pfam" id="PF13439"/>
    </source>
</evidence>
<dbReference type="PANTHER" id="PTHR45947">
    <property type="entry name" value="SULFOQUINOVOSYL TRANSFERASE SQD2"/>
    <property type="match status" value="1"/>
</dbReference>
<reference evidence="3" key="1">
    <citation type="submission" date="2020-11" db="EMBL/GenBank/DDBJ databases">
        <title>Enhanced detection system for hospital associated transmission using whole genome sequencing surveillance.</title>
        <authorList>
            <person name="Harrison L.H."/>
            <person name="Van Tyne D."/>
            <person name="Marsh J.W."/>
            <person name="Griffith M.P."/>
            <person name="Snyder D.J."/>
            <person name="Cooper V.S."/>
            <person name="Mustapha M."/>
        </authorList>
    </citation>
    <scope>NUCLEOTIDE SEQUENCE</scope>
    <source>
        <strain evidence="3">STEN00053</strain>
    </source>
</reference>
<dbReference type="Proteomes" id="UP000634179">
    <property type="component" value="Unassembled WGS sequence"/>
</dbReference>
<name>A0AA41CM77_STEMA</name>
<dbReference type="PANTHER" id="PTHR45947:SF3">
    <property type="entry name" value="SULFOQUINOVOSYL TRANSFERASE SQD2"/>
    <property type="match status" value="1"/>
</dbReference>
<dbReference type="EMBL" id="JADUOV010000020">
    <property type="protein sequence ID" value="MBH1792201.1"/>
    <property type="molecule type" value="Genomic_DNA"/>
</dbReference>
<accession>A0AA41CM77</accession>
<evidence type="ECO:0000313" key="4">
    <source>
        <dbReference type="Proteomes" id="UP000634179"/>
    </source>
</evidence>
<gene>
    <name evidence="3" type="ORF">I5V89_20295</name>
</gene>
<protein>
    <submittedName>
        <fullName evidence="3">Glycosyltransferase</fullName>
    </submittedName>
</protein>
<organism evidence="3 4">
    <name type="scientific">Stenotrophomonas maltophilia</name>
    <name type="common">Pseudomonas maltophilia</name>
    <name type="synonym">Xanthomonas maltophilia</name>
    <dbReference type="NCBI Taxonomy" id="40324"/>
    <lineage>
        <taxon>Bacteria</taxon>
        <taxon>Pseudomonadati</taxon>
        <taxon>Pseudomonadota</taxon>
        <taxon>Gammaproteobacteria</taxon>
        <taxon>Lysobacterales</taxon>
        <taxon>Lysobacteraceae</taxon>
        <taxon>Stenotrophomonas</taxon>
        <taxon>Stenotrophomonas maltophilia group</taxon>
    </lineage>
</organism>
<feature type="domain" description="Glycosyltransferase subfamily 4-like N-terminal" evidence="2">
    <location>
        <begin position="33"/>
        <end position="207"/>
    </location>
</feature>
<dbReference type="SUPFAM" id="SSF53756">
    <property type="entry name" value="UDP-Glycosyltransferase/glycogen phosphorylase"/>
    <property type="match status" value="1"/>
</dbReference>
<proteinExistence type="predicted"/>
<dbReference type="InterPro" id="IPR028098">
    <property type="entry name" value="Glyco_trans_4-like_N"/>
</dbReference>